<dbReference type="OrthoDB" id="4706329at2"/>
<dbReference type="EMBL" id="PDCR01000026">
    <property type="protein sequence ID" value="PEG52819.1"/>
    <property type="molecule type" value="Genomic_DNA"/>
</dbReference>
<evidence type="ECO:0000256" key="1">
    <source>
        <dbReference type="SAM" id="MobiDB-lite"/>
    </source>
</evidence>
<dbReference type="STRING" id="1801.BRW64_19240"/>
<feature type="region of interest" description="Disordered" evidence="1">
    <location>
        <begin position="1"/>
        <end position="48"/>
    </location>
</feature>
<organism evidence="3 5">
    <name type="scientific">Mycolicibacterium diernhoferi</name>
    <dbReference type="NCBI Taxonomy" id="1801"/>
    <lineage>
        <taxon>Bacteria</taxon>
        <taxon>Bacillati</taxon>
        <taxon>Actinomycetota</taxon>
        <taxon>Actinomycetes</taxon>
        <taxon>Mycobacteriales</taxon>
        <taxon>Mycobacteriaceae</taxon>
        <taxon>Mycolicibacterium</taxon>
    </lineage>
</organism>
<evidence type="ECO:0000313" key="5">
    <source>
        <dbReference type="Proteomes" id="UP000191039"/>
    </source>
</evidence>
<gene>
    <name evidence="3" type="ORF">BV510_02275</name>
    <name evidence="4" type="ORF">CRI78_19480</name>
</gene>
<keyword evidence="2" id="KW-1133">Transmembrane helix</keyword>
<keyword evidence="6" id="KW-1185">Reference proteome</keyword>
<feature type="transmembrane region" description="Helical" evidence="2">
    <location>
        <begin position="100"/>
        <end position="119"/>
    </location>
</feature>
<feature type="compositionally biased region" description="Polar residues" evidence="1">
    <location>
        <begin position="243"/>
        <end position="254"/>
    </location>
</feature>
<reference evidence="4 6" key="2">
    <citation type="submission" date="2017-10" db="EMBL/GenBank/DDBJ databases">
        <title>The new phylogeny of genus Mycobacterium.</title>
        <authorList>
            <person name="Tortoli E."/>
            <person name="Trovato A."/>
            <person name="Cirillo D.M."/>
        </authorList>
    </citation>
    <scope>NUCLEOTIDE SEQUENCE [LARGE SCALE GENOMIC DNA]</scope>
    <source>
        <strain evidence="4 6">IP141170001</strain>
    </source>
</reference>
<reference evidence="3 5" key="1">
    <citation type="submission" date="2016-09" db="EMBL/GenBank/DDBJ databases">
        <title>genome sequences of unsequenced Mycobacteria.</title>
        <authorList>
            <person name="Greninger A.L."/>
            <person name="Jerome K.R."/>
            <person name="Mcnair B."/>
            <person name="Wallis C."/>
            <person name="Fang F."/>
        </authorList>
    </citation>
    <scope>NUCLEOTIDE SEQUENCE [LARGE SCALE GENOMIC DNA]</scope>
    <source>
        <strain evidence="3 5">BM1</strain>
    </source>
</reference>
<feature type="transmembrane region" description="Helical" evidence="2">
    <location>
        <begin position="125"/>
        <end position="144"/>
    </location>
</feature>
<feature type="region of interest" description="Disordered" evidence="1">
    <location>
        <begin position="211"/>
        <end position="254"/>
    </location>
</feature>
<sequence>MVVDANVTNEAVAAESPDEQSTARTAAEPAAPQPPVAPKRTWSMPKPQLDKQQVDRFGRAAADVVVKTASAVARAIAGLARYVATVAMQTWRAFDAIPPALKMMFVAGVLMLAGIVGTIALAGTASVICAVLVVPVASITLGALGHRAMAKPGAAAAPAPAVEVPPSDLSRSVLYVDKKLTLALNALGSDRHQQAVIALFQAKTAVELALGTEQDEDETDNAPVQVDAYRLRPRIQPGPASKSAISESNSLAAS</sequence>
<protein>
    <submittedName>
        <fullName evidence="3">Uncharacterized protein</fullName>
    </submittedName>
</protein>
<keyword evidence="2" id="KW-0812">Transmembrane</keyword>
<name>A0A1Q4H9M9_9MYCO</name>
<dbReference type="Proteomes" id="UP000191039">
    <property type="component" value="Unassembled WGS sequence"/>
</dbReference>
<comment type="caution">
    <text evidence="3">The sequence shown here is derived from an EMBL/GenBank/DDBJ whole genome shotgun (WGS) entry which is preliminary data.</text>
</comment>
<evidence type="ECO:0000313" key="6">
    <source>
        <dbReference type="Proteomes" id="UP000220340"/>
    </source>
</evidence>
<dbReference type="EMBL" id="MIJD01000012">
    <property type="protein sequence ID" value="OPE55962.1"/>
    <property type="molecule type" value="Genomic_DNA"/>
</dbReference>
<evidence type="ECO:0000313" key="4">
    <source>
        <dbReference type="EMBL" id="PEG52819.1"/>
    </source>
</evidence>
<evidence type="ECO:0000256" key="2">
    <source>
        <dbReference type="SAM" id="Phobius"/>
    </source>
</evidence>
<keyword evidence="2" id="KW-0472">Membrane</keyword>
<proteinExistence type="predicted"/>
<accession>A0A1Q4H9M9</accession>
<dbReference type="Proteomes" id="UP000220340">
    <property type="component" value="Unassembled WGS sequence"/>
</dbReference>
<dbReference type="AlphaFoldDB" id="A0A1Q4H9M9"/>
<evidence type="ECO:0000313" key="3">
    <source>
        <dbReference type="EMBL" id="OPE55962.1"/>
    </source>
</evidence>